<evidence type="ECO:0000256" key="2">
    <source>
        <dbReference type="ARBA" id="ARBA00022448"/>
    </source>
</evidence>
<keyword evidence="5 9" id="KW-0732">Signal</keyword>
<evidence type="ECO:0000256" key="6">
    <source>
        <dbReference type="ARBA" id="ARBA00023136"/>
    </source>
</evidence>
<dbReference type="InterPro" id="IPR036942">
    <property type="entry name" value="Beta-barrel_TonB_sf"/>
</dbReference>
<dbReference type="EMBL" id="JACCCW010000002">
    <property type="protein sequence ID" value="NYF81123.1"/>
    <property type="molecule type" value="Genomic_DNA"/>
</dbReference>
<dbReference type="PROSITE" id="PS52016">
    <property type="entry name" value="TONB_DEPENDENT_REC_3"/>
    <property type="match status" value="1"/>
</dbReference>
<evidence type="ECO:0000256" key="8">
    <source>
        <dbReference type="PROSITE-ProRule" id="PRU01360"/>
    </source>
</evidence>
<keyword evidence="3 8" id="KW-1134">Transmembrane beta strand</keyword>
<dbReference type="Proteomes" id="UP000589520">
    <property type="component" value="Unassembled WGS sequence"/>
</dbReference>
<comment type="subcellular location">
    <subcellularLocation>
        <location evidence="1 8">Cell outer membrane</location>
        <topology evidence="1 8">Multi-pass membrane protein</topology>
    </subcellularLocation>
</comment>
<keyword evidence="7 8" id="KW-0998">Cell outer membrane</keyword>
<evidence type="ECO:0000256" key="5">
    <source>
        <dbReference type="ARBA" id="ARBA00022729"/>
    </source>
</evidence>
<evidence type="ECO:0000256" key="1">
    <source>
        <dbReference type="ARBA" id="ARBA00004571"/>
    </source>
</evidence>
<accession>A0A7Y9PL96</accession>
<evidence type="ECO:0000313" key="11">
    <source>
        <dbReference type="Proteomes" id="UP000589520"/>
    </source>
</evidence>
<feature type="chain" id="PRO_5030636511" description="TonB-dependent receptor" evidence="9">
    <location>
        <begin position="23"/>
        <end position="775"/>
    </location>
</feature>
<proteinExistence type="inferred from homology"/>
<protein>
    <recommendedName>
        <fullName evidence="12">TonB-dependent receptor</fullName>
    </recommendedName>
</protein>
<evidence type="ECO:0000256" key="7">
    <source>
        <dbReference type="ARBA" id="ARBA00023237"/>
    </source>
</evidence>
<dbReference type="GO" id="GO:0015344">
    <property type="term" value="F:siderophore uptake transmembrane transporter activity"/>
    <property type="evidence" value="ECO:0007669"/>
    <property type="project" value="TreeGrafter"/>
</dbReference>
<evidence type="ECO:0000256" key="4">
    <source>
        <dbReference type="ARBA" id="ARBA00022692"/>
    </source>
</evidence>
<comment type="caution">
    <text evidence="10">The sequence shown here is derived from an EMBL/GenBank/DDBJ whole genome shotgun (WGS) entry which is preliminary data.</text>
</comment>
<evidence type="ECO:0008006" key="12">
    <source>
        <dbReference type="Google" id="ProtNLM"/>
    </source>
</evidence>
<reference evidence="10 11" key="1">
    <citation type="submission" date="2020-07" db="EMBL/GenBank/DDBJ databases">
        <title>Genomic Encyclopedia of Type Strains, Phase IV (KMG-V): Genome sequencing to study the core and pangenomes of soil and plant-associated prokaryotes.</title>
        <authorList>
            <person name="Whitman W."/>
        </authorList>
    </citation>
    <scope>NUCLEOTIDE SEQUENCE [LARGE SCALE GENOMIC DNA]</scope>
    <source>
        <strain evidence="10 11">X4EP2</strain>
    </source>
</reference>
<evidence type="ECO:0000256" key="9">
    <source>
        <dbReference type="SAM" id="SignalP"/>
    </source>
</evidence>
<keyword evidence="6 8" id="KW-0472">Membrane</keyword>
<dbReference type="Gene3D" id="2.40.170.20">
    <property type="entry name" value="TonB-dependent receptor, beta-barrel domain"/>
    <property type="match status" value="1"/>
</dbReference>
<dbReference type="SUPFAM" id="SSF56935">
    <property type="entry name" value="Porins"/>
    <property type="match status" value="1"/>
</dbReference>
<organism evidence="10 11">
    <name type="scientific">Granulicella arctica</name>
    <dbReference type="NCBI Taxonomy" id="940613"/>
    <lineage>
        <taxon>Bacteria</taxon>
        <taxon>Pseudomonadati</taxon>
        <taxon>Acidobacteriota</taxon>
        <taxon>Terriglobia</taxon>
        <taxon>Terriglobales</taxon>
        <taxon>Acidobacteriaceae</taxon>
        <taxon>Granulicella</taxon>
    </lineage>
</organism>
<dbReference type="Gene3D" id="2.170.130.10">
    <property type="entry name" value="TonB-dependent receptor, plug domain"/>
    <property type="match status" value="1"/>
</dbReference>
<dbReference type="InterPro" id="IPR039426">
    <property type="entry name" value="TonB-dep_rcpt-like"/>
</dbReference>
<dbReference type="AlphaFoldDB" id="A0A7Y9PL96"/>
<dbReference type="Gene3D" id="2.60.40.1120">
    <property type="entry name" value="Carboxypeptidase-like, regulatory domain"/>
    <property type="match status" value="1"/>
</dbReference>
<keyword evidence="2 8" id="KW-0813">Transport</keyword>
<dbReference type="PANTHER" id="PTHR30069">
    <property type="entry name" value="TONB-DEPENDENT OUTER MEMBRANE RECEPTOR"/>
    <property type="match status" value="1"/>
</dbReference>
<dbReference type="RefSeq" id="WP_179492966.1">
    <property type="nucleotide sequence ID" value="NZ_JACCCW010000002.1"/>
</dbReference>
<gene>
    <name evidence="10" type="ORF">HDF17_003443</name>
</gene>
<evidence type="ECO:0000256" key="3">
    <source>
        <dbReference type="ARBA" id="ARBA00022452"/>
    </source>
</evidence>
<dbReference type="SUPFAM" id="SSF49478">
    <property type="entry name" value="Cna protein B-type domain"/>
    <property type="match status" value="1"/>
</dbReference>
<sequence>MLKITPKNIVAFLFLTAWPLSAQVNTGELRIRVTDRASLGLKAAVTLSSDGNEYHTTLATADDGTIIVKPLTYGVYRLKVDKQGFTTISNTFEVRSAIPVEQRIQLEVAPVETVVKVSDTGTLVDPHSPSSIMQIGSKQIQERLGSLPGRSVQDLVNSQPGWLYEGNAVLHPRGSEYQTQLVVDGIPLTDNRSPSFGPEIEADDLDSLSIYTAGFPPEYGRKLGGVVELTTRREQQAGLHGQLTFSGGSYDTLQSFGQLQDTWGKNTLFATASGSGTSHYLNPVVPENFTNNGTTGDFSLKYERELTPSDRLVMSVRHELSRYEIPNELVQQQAGQIQNGDNFETMGTVNYQHIFSADMLANLSGMVRDNANDLYSNQNSTPIIAFQHNRFREGYFKGTISLHYKNQELKAGIESDATFLHEDFNYVITDPTQFDDGTPTSLTFVQSRPDLEQSAFVEDLIRLDKWTVNAGLRWDHYQLLLNQNAFSPRVSIGRYIPWLNATLHVSYDRIFQTPSSENILLSSSPLITSLEPQVLRLPVKPSIGNYYETGLTKAFSNKLRLDTNFFRRDVRNYADDDQLLNTGVSYPIAFDKAVIYGAEGKLELVRLGKLSGFVSYSYIVGNAWFPVTGGLFLGDDVTSALTQLTGHFPDSQDQRNTVRTRFQYQLLPRLWLAAGLSSGSGLPFSYQGTYQEAFAQYGLQVVSRVNFDRGRVDPSLALTTSVGADLYKTEKLTMRLQADGDNLNNRLNILDFGGLFSGNAIAPGRSYNFRLNTSF</sequence>
<comment type="similarity">
    <text evidence="8">Belongs to the TonB-dependent receptor family.</text>
</comment>
<dbReference type="PANTHER" id="PTHR30069:SF29">
    <property type="entry name" value="HEMOGLOBIN AND HEMOGLOBIN-HAPTOGLOBIN-BINDING PROTEIN 1-RELATED"/>
    <property type="match status" value="1"/>
</dbReference>
<keyword evidence="4 8" id="KW-0812">Transmembrane</keyword>
<dbReference type="GO" id="GO:0009279">
    <property type="term" value="C:cell outer membrane"/>
    <property type="evidence" value="ECO:0007669"/>
    <property type="project" value="UniProtKB-SubCell"/>
</dbReference>
<feature type="signal peptide" evidence="9">
    <location>
        <begin position="1"/>
        <end position="22"/>
    </location>
</feature>
<dbReference type="InterPro" id="IPR037066">
    <property type="entry name" value="Plug_dom_sf"/>
</dbReference>
<name>A0A7Y9PL96_9BACT</name>
<keyword evidence="11" id="KW-1185">Reference proteome</keyword>
<dbReference type="GO" id="GO:0044718">
    <property type="term" value="P:siderophore transmembrane transport"/>
    <property type="evidence" value="ECO:0007669"/>
    <property type="project" value="TreeGrafter"/>
</dbReference>
<evidence type="ECO:0000313" key="10">
    <source>
        <dbReference type="EMBL" id="NYF81123.1"/>
    </source>
</evidence>